<comment type="caution">
    <text evidence="6">Lacks conserved residue(s) required for the propagation of feature annotation.</text>
</comment>
<comment type="similarity">
    <text evidence="6">Belongs to the azoreductase type 1 family.</text>
</comment>
<feature type="binding site" evidence="6">
    <location>
        <begin position="16"/>
        <end position="18"/>
    </location>
    <ligand>
        <name>FMN</name>
        <dbReference type="ChEBI" id="CHEBI:58210"/>
    </ligand>
</feature>
<dbReference type="InterPro" id="IPR050104">
    <property type="entry name" value="FMN-dep_NADH:Q_OxRdtase_AzoR1"/>
</dbReference>
<dbReference type="PANTHER" id="PTHR43741">
    <property type="entry name" value="FMN-DEPENDENT NADH-AZOREDUCTASE 1"/>
    <property type="match status" value="1"/>
</dbReference>
<dbReference type="PANTHER" id="PTHR43741:SF4">
    <property type="entry name" value="FMN-DEPENDENT NADH:QUINONE OXIDOREDUCTASE"/>
    <property type="match status" value="1"/>
</dbReference>
<keyword evidence="1 6" id="KW-0285">Flavoprotein</keyword>
<proteinExistence type="inferred from homology"/>
<dbReference type="Gene3D" id="3.40.50.360">
    <property type="match status" value="1"/>
</dbReference>
<comment type="function">
    <text evidence="6">Also exhibits azoreductase activity. Catalyzes the reductive cleavage of the azo bond in aromatic azo compounds to the corresponding amines.</text>
</comment>
<feature type="binding site" evidence="6">
    <location>
        <position position="10"/>
    </location>
    <ligand>
        <name>FMN</name>
        <dbReference type="ChEBI" id="CHEBI:58210"/>
    </ligand>
</feature>
<evidence type="ECO:0000313" key="9">
    <source>
        <dbReference type="Proteomes" id="UP001500571"/>
    </source>
</evidence>
<sequence>MTTLLHISASPRGQRSESLAIATTFLDELRATHPDVTVEHWDLWDGTLPEFGPPAAAAKMAIFGGADPEGDEAVAWRAARDAFERFDSADYYLFTVPMWNASVPYILKQLIDVISQPGMIFGFDPATGYTGLLQNKRVAVIYTGAVYGPDRGPGFGNDFQQPYFEDWLRWAGIDDIHSITFRPNLATADPEPGRRDAHARAATIARQFLAPAEPAALAG</sequence>
<evidence type="ECO:0000256" key="4">
    <source>
        <dbReference type="ARBA" id="ARBA00023027"/>
    </source>
</evidence>
<comment type="subunit">
    <text evidence="6">Homodimer.</text>
</comment>
<keyword evidence="2 6" id="KW-0288">FMN</keyword>
<dbReference type="Proteomes" id="UP001500571">
    <property type="component" value="Unassembled WGS sequence"/>
</dbReference>
<evidence type="ECO:0000256" key="6">
    <source>
        <dbReference type="HAMAP-Rule" id="MF_01216"/>
    </source>
</evidence>
<evidence type="ECO:0000256" key="3">
    <source>
        <dbReference type="ARBA" id="ARBA00023002"/>
    </source>
</evidence>
<evidence type="ECO:0000313" key="8">
    <source>
        <dbReference type="EMBL" id="GAA1950116.1"/>
    </source>
</evidence>
<keyword evidence="4 6" id="KW-0520">NAD</keyword>
<dbReference type="RefSeq" id="WP_344042403.1">
    <property type="nucleotide sequence ID" value="NZ_BAAAPB010000001.1"/>
</dbReference>
<dbReference type="Pfam" id="PF02525">
    <property type="entry name" value="Flavodoxin_2"/>
    <property type="match status" value="1"/>
</dbReference>
<organism evidence="8 9">
    <name type="scientific">Nocardioides panacihumi</name>
    <dbReference type="NCBI Taxonomy" id="400774"/>
    <lineage>
        <taxon>Bacteria</taxon>
        <taxon>Bacillati</taxon>
        <taxon>Actinomycetota</taxon>
        <taxon>Actinomycetes</taxon>
        <taxon>Propionibacteriales</taxon>
        <taxon>Nocardioidaceae</taxon>
        <taxon>Nocardioides</taxon>
    </lineage>
</organism>
<protein>
    <recommendedName>
        <fullName evidence="6">FMN dependent NADH:quinone oxidoreductase</fullName>
        <ecNumber evidence="6">1.6.5.-</ecNumber>
    </recommendedName>
    <alternativeName>
        <fullName evidence="6">Azo-dye reductase</fullName>
    </alternativeName>
    <alternativeName>
        <fullName evidence="6">FMN-dependent NADH-azo compound oxidoreductase</fullName>
    </alternativeName>
    <alternativeName>
        <fullName evidence="6">FMN-dependent NADH-azoreductase</fullName>
        <ecNumber evidence="6">1.7.1.17</ecNumber>
    </alternativeName>
</protein>
<gene>
    <name evidence="6" type="primary">azoR</name>
    <name evidence="8" type="ORF">GCM10009798_06720</name>
</gene>
<comment type="catalytic activity">
    <reaction evidence="6">
        <text>2 a quinone + NADH + H(+) = 2 a 1,4-benzosemiquinone + NAD(+)</text>
        <dbReference type="Rhea" id="RHEA:65952"/>
        <dbReference type="ChEBI" id="CHEBI:15378"/>
        <dbReference type="ChEBI" id="CHEBI:57540"/>
        <dbReference type="ChEBI" id="CHEBI:57945"/>
        <dbReference type="ChEBI" id="CHEBI:132124"/>
        <dbReference type="ChEBI" id="CHEBI:134225"/>
    </reaction>
</comment>
<dbReference type="InterPro" id="IPR003680">
    <property type="entry name" value="Flavodoxin_fold"/>
</dbReference>
<evidence type="ECO:0000256" key="1">
    <source>
        <dbReference type="ARBA" id="ARBA00022630"/>
    </source>
</evidence>
<dbReference type="InterPro" id="IPR023048">
    <property type="entry name" value="NADH:quinone_OxRdtase_FMN_depd"/>
</dbReference>
<accession>A0ABN2QGG1</accession>
<evidence type="ECO:0000259" key="7">
    <source>
        <dbReference type="Pfam" id="PF02525"/>
    </source>
</evidence>
<name>A0ABN2QGG1_9ACTN</name>
<evidence type="ECO:0000256" key="5">
    <source>
        <dbReference type="ARBA" id="ARBA00048542"/>
    </source>
</evidence>
<comment type="catalytic activity">
    <reaction evidence="5">
        <text>N,N-dimethyl-1,4-phenylenediamine + anthranilate + 2 NAD(+) = 2-(4-dimethylaminophenyl)diazenylbenzoate + 2 NADH + 2 H(+)</text>
        <dbReference type="Rhea" id="RHEA:55872"/>
        <dbReference type="ChEBI" id="CHEBI:15378"/>
        <dbReference type="ChEBI" id="CHEBI:15783"/>
        <dbReference type="ChEBI" id="CHEBI:16567"/>
        <dbReference type="ChEBI" id="CHEBI:57540"/>
        <dbReference type="ChEBI" id="CHEBI:57945"/>
        <dbReference type="ChEBI" id="CHEBI:71579"/>
        <dbReference type="EC" id="1.7.1.17"/>
    </reaction>
    <physiologicalReaction direction="right-to-left" evidence="5">
        <dbReference type="Rhea" id="RHEA:55874"/>
    </physiologicalReaction>
</comment>
<dbReference type="EMBL" id="BAAAPB010000001">
    <property type="protein sequence ID" value="GAA1950116.1"/>
    <property type="molecule type" value="Genomic_DNA"/>
</dbReference>
<dbReference type="EC" id="1.6.5.-" evidence="6"/>
<dbReference type="SUPFAM" id="SSF52218">
    <property type="entry name" value="Flavoproteins"/>
    <property type="match status" value="1"/>
</dbReference>
<dbReference type="HAMAP" id="MF_01216">
    <property type="entry name" value="Azoreductase_type1"/>
    <property type="match status" value="1"/>
</dbReference>
<comment type="function">
    <text evidence="6">Quinone reductase that provides resistance to thiol-specific stress caused by electrophilic quinones.</text>
</comment>
<feature type="domain" description="Flavodoxin-like fold" evidence="7">
    <location>
        <begin position="3"/>
        <end position="201"/>
    </location>
</feature>
<comment type="caution">
    <text evidence="8">The sequence shown here is derived from an EMBL/GenBank/DDBJ whole genome shotgun (WGS) entry which is preliminary data.</text>
</comment>
<keyword evidence="9" id="KW-1185">Reference proteome</keyword>
<comment type="cofactor">
    <cofactor evidence="6">
        <name>FMN</name>
        <dbReference type="ChEBI" id="CHEBI:58210"/>
    </cofactor>
    <text evidence="6">Binds 1 FMN per subunit.</text>
</comment>
<dbReference type="EC" id="1.7.1.17" evidence="6"/>
<evidence type="ECO:0000256" key="2">
    <source>
        <dbReference type="ARBA" id="ARBA00022643"/>
    </source>
</evidence>
<keyword evidence="3 6" id="KW-0560">Oxidoreductase</keyword>
<reference evidence="8 9" key="1">
    <citation type="journal article" date="2019" name="Int. J. Syst. Evol. Microbiol.">
        <title>The Global Catalogue of Microorganisms (GCM) 10K type strain sequencing project: providing services to taxonomists for standard genome sequencing and annotation.</title>
        <authorList>
            <consortium name="The Broad Institute Genomics Platform"/>
            <consortium name="The Broad Institute Genome Sequencing Center for Infectious Disease"/>
            <person name="Wu L."/>
            <person name="Ma J."/>
        </authorList>
    </citation>
    <scope>NUCLEOTIDE SEQUENCE [LARGE SCALE GENOMIC DNA]</scope>
    <source>
        <strain evidence="8 9">JCM 15309</strain>
    </source>
</reference>
<dbReference type="InterPro" id="IPR029039">
    <property type="entry name" value="Flavoprotein-like_sf"/>
</dbReference>